<dbReference type="InterPro" id="IPR006047">
    <property type="entry name" value="GH13_cat_dom"/>
</dbReference>
<name>A0A3A4NI04_ABYX5</name>
<gene>
    <name evidence="2" type="primary">treY</name>
    <name evidence="2" type="ORF">C4520_11425</name>
</gene>
<dbReference type="AlphaFoldDB" id="A0A3A4NI04"/>
<dbReference type="GO" id="GO:0047470">
    <property type="term" value="F:(1,4)-alpha-D-glucan 1-alpha-D-glucosylmutase activity"/>
    <property type="evidence" value="ECO:0007669"/>
    <property type="project" value="TreeGrafter"/>
</dbReference>
<dbReference type="Gene3D" id="3.20.20.80">
    <property type="entry name" value="Glycosidases"/>
    <property type="match status" value="4"/>
</dbReference>
<reference evidence="2 3" key="1">
    <citation type="journal article" date="2017" name="ISME J.">
        <title>Energy and carbon metabolisms in a deep terrestrial subsurface fluid microbial community.</title>
        <authorList>
            <person name="Momper L."/>
            <person name="Jungbluth S.P."/>
            <person name="Lee M.D."/>
            <person name="Amend J.P."/>
        </authorList>
    </citation>
    <scope>NUCLEOTIDE SEQUENCE [LARGE SCALE GENOMIC DNA]</scope>
    <source>
        <strain evidence="2">SURF_5</strain>
    </source>
</reference>
<dbReference type="SMART" id="SM00642">
    <property type="entry name" value="Aamy"/>
    <property type="match status" value="1"/>
</dbReference>
<evidence type="ECO:0000313" key="3">
    <source>
        <dbReference type="Proteomes" id="UP000265882"/>
    </source>
</evidence>
<dbReference type="Gene3D" id="1.10.150.200">
    <property type="entry name" value="Maltooligosyl trehalose synthase, domain 3"/>
    <property type="match status" value="1"/>
</dbReference>
<dbReference type="GO" id="GO:0005992">
    <property type="term" value="P:trehalose biosynthetic process"/>
    <property type="evidence" value="ECO:0007669"/>
    <property type="project" value="TreeGrafter"/>
</dbReference>
<proteinExistence type="predicted"/>
<sequence length="930" mass="107254">MKIPIATYRLQLHHEFGFKDARNIVPFLADLGVSDIYASPIFKAKKGSLHGYDVVDPNELNPELGSAAEFEELMTEVHERGMGWLQDIVPNHMAFDSENRMLMDVFENGENSPYFGFFDVNWRQDTQVKAQVLAPFLGEFYGEALEGGEIALKFGPAGLAAKYYDLEFPLKVESYVHVFTHRLAVLREQLGDTHSDFIRYLGALYVLEGLSAPEAESERNERIKVIKKTFWDLYNENSTVAFFIDSNLRRFNGDSNDPDSFNLLDDLLSEQVFRLSFWKVAYEEINYRRFFSINNLISMKLENEKAFEHLHSLICKMVAERKFTGLRVDHIDGLYDPAGYLKRLKESGDNVYVVVEKILDLSEELPRVWPVQGTTGYDFLNYVNGLFCMGDNESLMTKAYTGFSGQNPSYGELVYEKKRLIIEKHMGGDVDALARLLKSISGLDRHGRDITLYGLRRVLVEILAQFPVYRTYVNDELVSDRDSIYILEAVQRAALHNPGLLNEFNFLKKFFLMDFGPNISEDEKRQRVRFVMRFQQFSGPLMAKGFEDTLLYVYNRLISLNEVGGSPDKFGIPLEEFHRFNNSRATTWPHSLNATSTHDTKRGEDVRTRINVLSEIPKEWESAVKRWSKLNRKAKQIAGGISIPDRNDEYFLYQTLIGTFPAQEDDYEVYVERLKEYAIKVVREAKVHTAWLKPDVEYENAFLSFLEKIVTPKEDNAFLADFRAYQKRIARFGIFNSLSQVIIKATAPGVPDFFQGTELWDLSLVDPDNRRPVDFQTRMHLFEEMKTKLNDDLAGLLQELLDSREDGRIKLFLIHRLLSARKKRHRIFQEGSYEPLPVQGHLQNHVIAFARIYSNMWAVTVAPRFLITVLKEDEDPFGEKVWKDTYLALPEGAPKSWRDAITDDQATLDNFLPVGKVLRRFPVSLLVSEG</sequence>
<feature type="domain" description="Glycosyl hydrolase family 13 catalytic" evidence="1">
    <location>
        <begin position="4"/>
        <end position="496"/>
    </location>
</feature>
<dbReference type="InterPro" id="IPR017853">
    <property type="entry name" value="GH"/>
</dbReference>
<dbReference type="Pfam" id="PF00128">
    <property type="entry name" value="Alpha-amylase"/>
    <property type="match status" value="1"/>
</dbReference>
<dbReference type="InterPro" id="IPR012767">
    <property type="entry name" value="Trehalose_TreY"/>
</dbReference>
<evidence type="ECO:0000259" key="1">
    <source>
        <dbReference type="SMART" id="SM00642"/>
    </source>
</evidence>
<dbReference type="SUPFAM" id="SSF51445">
    <property type="entry name" value="(Trans)glycosidases"/>
    <property type="match status" value="1"/>
</dbReference>
<evidence type="ECO:0000313" key="2">
    <source>
        <dbReference type="EMBL" id="RJP20408.1"/>
    </source>
</evidence>
<dbReference type="Proteomes" id="UP000265882">
    <property type="component" value="Unassembled WGS sequence"/>
</dbReference>
<comment type="caution">
    <text evidence="2">The sequence shown here is derived from an EMBL/GenBank/DDBJ whole genome shotgun (WGS) entry which is preliminary data.</text>
</comment>
<dbReference type="NCBIfam" id="TIGR02401">
    <property type="entry name" value="trehalose_TreY"/>
    <property type="match status" value="1"/>
</dbReference>
<protein>
    <submittedName>
        <fullName evidence="2">Malto-oligosyltrehalose synthase</fullName>
    </submittedName>
</protein>
<accession>A0A3A4NI04</accession>
<dbReference type="EMBL" id="QZKU01000077">
    <property type="protein sequence ID" value="RJP20408.1"/>
    <property type="molecule type" value="Genomic_DNA"/>
</dbReference>
<organism evidence="2 3">
    <name type="scientific">Abyssobacteria bacterium (strain SURF_5)</name>
    <dbReference type="NCBI Taxonomy" id="2093360"/>
    <lineage>
        <taxon>Bacteria</taxon>
        <taxon>Pseudomonadati</taxon>
        <taxon>Candidatus Hydrogenedentota</taxon>
        <taxon>Candidatus Abyssobacteria</taxon>
    </lineage>
</organism>
<dbReference type="PANTHER" id="PTHR10357">
    <property type="entry name" value="ALPHA-AMYLASE FAMILY MEMBER"/>
    <property type="match status" value="1"/>
</dbReference>
<dbReference type="GO" id="GO:0030980">
    <property type="term" value="P:alpha-glucan catabolic process"/>
    <property type="evidence" value="ECO:0007669"/>
    <property type="project" value="TreeGrafter"/>
</dbReference>
<dbReference type="CDD" id="cd11336">
    <property type="entry name" value="AmyAc_MTSase"/>
    <property type="match status" value="1"/>
</dbReference>
<dbReference type="PANTHER" id="PTHR10357:SF216">
    <property type="entry name" value="MALTOOLIGOSYL TREHALOSE SYNTHASE-RELATED"/>
    <property type="match status" value="1"/>
</dbReference>